<feature type="region of interest" description="Disordered" evidence="1">
    <location>
        <begin position="553"/>
        <end position="631"/>
    </location>
</feature>
<gene>
    <name evidence="2" type="ORF">METBIDRAFT_32742</name>
</gene>
<dbReference type="EMBL" id="LXTC01000004">
    <property type="protein sequence ID" value="OBA20791.1"/>
    <property type="molecule type" value="Genomic_DNA"/>
</dbReference>
<name>A0A1A0H9V0_9ASCO</name>
<protein>
    <submittedName>
        <fullName evidence="2">Uncharacterized protein</fullName>
    </submittedName>
</protein>
<evidence type="ECO:0000313" key="2">
    <source>
        <dbReference type="EMBL" id="OBA20791.1"/>
    </source>
</evidence>
<dbReference type="RefSeq" id="XP_018711313.1">
    <property type="nucleotide sequence ID" value="XM_018856122.1"/>
</dbReference>
<feature type="region of interest" description="Disordered" evidence="1">
    <location>
        <begin position="220"/>
        <end position="243"/>
    </location>
</feature>
<dbReference type="OrthoDB" id="4084568at2759"/>
<feature type="compositionally biased region" description="Basic and acidic residues" evidence="1">
    <location>
        <begin position="553"/>
        <end position="567"/>
    </location>
</feature>
<feature type="compositionally biased region" description="Low complexity" evidence="1">
    <location>
        <begin position="581"/>
        <end position="590"/>
    </location>
</feature>
<dbReference type="GeneID" id="30029098"/>
<evidence type="ECO:0000256" key="1">
    <source>
        <dbReference type="SAM" id="MobiDB-lite"/>
    </source>
</evidence>
<dbReference type="AlphaFoldDB" id="A0A1A0H9V0"/>
<evidence type="ECO:0000313" key="3">
    <source>
        <dbReference type="Proteomes" id="UP000092555"/>
    </source>
</evidence>
<feature type="compositionally biased region" description="Basic and acidic residues" evidence="1">
    <location>
        <begin position="607"/>
        <end position="620"/>
    </location>
</feature>
<comment type="caution">
    <text evidence="2">The sequence shown here is derived from an EMBL/GenBank/DDBJ whole genome shotgun (WGS) entry which is preliminary data.</text>
</comment>
<reference evidence="2 3" key="1">
    <citation type="submission" date="2016-05" db="EMBL/GenBank/DDBJ databases">
        <title>Comparative genomics of biotechnologically important yeasts.</title>
        <authorList>
            <consortium name="DOE Joint Genome Institute"/>
            <person name="Riley R."/>
            <person name="Haridas S."/>
            <person name="Wolfe K.H."/>
            <person name="Lopes M.R."/>
            <person name="Hittinger C.T."/>
            <person name="Goker M."/>
            <person name="Salamov A."/>
            <person name="Wisecaver J."/>
            <person name="Long T.M."/>
            <person name="Aerts A.L."/>
            <person name="Barry K."/>
            <person name="Choi C."/>
            <person name="Clum A."/>
            <person name="Coughlan A.Y."/>
            <person name="Deshpande S."/>
            <person name="Douglass A.P."/>
            <person name="Hanson S.J."/>
            <person name="Klenk H.-P."/>
            <person name="LaButti K."/>
            <person name="Lapidus A."/>
            <person name="Lindquist E."/>
            <person name="Lipzen A."/>
            <person name="Meier-kolthoff J.P."/>
            <person name="Ohm R.A."/>
            <person name="Otillar R.P."/>
            <person name="Pangilinan J."/>
            <person name="Peng Y."/>
            <person name="Rokas A."/>
            <person name="Rosa C.A."/>
            <person name="Scheuner C."/>
            <person name="Sibirny A.A."/>
            <person name="Slot J.C."/>
            <person name="Stielow J.B."/>
            <person name="Sun H."/>
            <person name="Kurtzman C.P."/>
            <person name="Blackwell M."/>
            <person name="Grigoriev I.V."/>
            <person name="Jeffries T.W."/>
        </authorList>
    </citation>
    <scope>NUCLEOTIDE SEQUENCE [LARGE SCALE GENOMIC DNA]</scope>
    <source>
        <strain evidence="2 3">NRRL YB-4993</strain>
    </source>
</reference>
<feature type="compositionally biased region" description="Low complexity" evidence="1">
    <location>
        <begin position="220"/>
        <end position="233"/>
    </location>
</feature>
<proteinExistence type="predicted"/>
<feature type="region of interest" description="Disordered" evidence="1">
    <location>
        <begin position="31"/>
        <end position="70"/>
    </location>
</feature>
<dbReference type="STRING" id="869754.A0A1A0H9V0"/>
<dbReference type="Proteomes" id="UP000092555">
    <property type="component" value="Unassembled WGS sequence"/>
</dbReference>
<accession>A0A1A0H9V0</accession>
<keyword evidence="3" id="KW-1185">Reference proteome</keyword>
<organism evidence="2 3">
    <name type="scientific">Metschnikowia bicuspidata var. bicuspidata NRRL YB-4993</name>
    <dbReference type="NCBI Taxonomy" id="869754"/>
    <lineage>
        <taxon>Eukaryota</taxon>
        <taxon>Fungi</taxon>
        <taxon>Dikarya</taxon>
        <taxon>Ascomycota</taxon>
        <taxon>Saccharomycotina</taxon>
        <taxon>Pichiomycetes</taxon>
        <taxon>Metschnikowiaceae</taxon>
        <taxon>Metschnikowia</taxon>
    </lineage>
</organism>
<sequence length="631" mass="69665">MARQNAPGKTLDAVVRAPACSIPVSFSRKHNNNRPILFPAHRKPTPPRGSPEFSPQHQAPRPAPPLCRGPRKQIRRLPLFVPAKISTISEPYPMMLLLYEGDVRRCRRCKRRRMDDEPPEVQQYKTCAKCRIIERTKKKSRKPLAEETMRYGMRQFQEQLQNLNFIHDDIFLNDQLMNDMHAAAAAHDALVLAPGAGYKPPGPLFSPLLYAMYKQPPAPQYGAAQAPPQAAPNAPAPPPGALGVPGAVPTSSAAAAAIAAAAIKRTDVLLGTSQTLNRMQNHYRQYQQKQQGGDRSRLSAATNCELCAQALDADDSMSVMYRLCRSCYSDPYARPNVYSDFNDFLLAVVRDKDVELVTYISELASYLVESLSNNRAINSEEQFRKIMLDSFSLIYVDPLIGLLTPLAFNRSSHNVHDVNNTAPIISKVSQQYHYTLTPPLRINYIADSDAGSTSIDMTFITETNLIIMKKTTKKASQLYEPLFLKALDEKMRANGFTFDDDPAKLYELLSLPILKDQLVKDFKSLQKQVADIRASGSEGSPDDVAQAEHAFELSEKGAAEPGQKTDDSLEPEAAEPSANGADEAAAPESEVAPEKLEESAPAGETAPQEKKTEEELKESQEPGDLDPAFAS</sequence>